<dbReference type="Pfam" id="PF02949">
    <property type="entry name" value="7tm_6"/>
    <property type="match status" value="1"/>
</dbReference>
<proteinExistence type="predicted"/>
<accession>A0AAJ7RBJ1</accession>
<dbReference type="RefSeq" id="XP_024937813.1">
    <property type="nucleotide sequence ID" value="XM_025082045.1"/>
</dbReference>
<keyword evidence="6 9" id="KW-0472">Membrane</keyword>
<evidence type="ECO:0000256" key="6">
    <source>
        <dbReference type="ARBA" id="ARBA00023136"/>
    </source>
</evidence>
<dbReference type="GO" id="GO:0016020">
    <property type="term" value="C:membrane"/>
    <property type="evidence" value="ECO:0007669"/>
    <property type="project" value="UniProtKB-SubCell"/>
</dbReference>
<organism evidence="10 11">
    <name type="scientific">Cephus cinctus</name>
    <name type="common">Wheat stem sawfly</name>
    <dbReference type="NCBI Taxonomy" id="211228"/>
    <lineage>
        <taxon>Eukaryota</taxon>
        <taxon>Metazoa</taxon>
        <taxon>Ecdysozoa</taxon>
        <taxon>Arthropoda</taxon>
        <taxon>Hexapoda</taxon>
        <taxon>Insecta</taxon>
        <taxon>Pterygota</taxon>
        <taxon>Neoptera</taxon>
        <taxon>Endopterygota</taxon>
        <taxon>Hymenoptera</taxon>
        <taxon>Cephoidea</taxon>
        <taxon>Cephidae</taxon>
        <taxon>Cephus</taxon>
    </lineage>
</organism>
<protein>
    <submittedName>
        <fullName evidence="11">Uncharacterized protein LOC107264841 isoform X1</fullName>
    </submittedName>
</protein>
<gene>
    <name evidence="11" type="primary">LOC107264841</name>
</gene>
<sequence length="188" mass="22072">MKCCLDKMTTDCRDIDPQDHMIMKENVNIGRFLTMIYSATTFGNTFFYIFIMPNFTETIVDDRNVTLRSLPYPSDYYLFDVQFTSAFEIIYFIQSLVAYITCTIRSGTCSLAANFVTHACGQCEMIVTHINDLVDGYREELNTLDNRMRDIVQHHSRLIRIFWNFAGFFGAFYEILSNFLELSRQRRN</sequence>
<dbReference type="InterPro" id="IPR004117">
    <property type="entry name" value="7tm6_olfct_rcpt"/>
</dbReference>
<evidence type="ECO:0000256" key="4">
    <source>
        <dbReference type="ARBA" id="ARBA00022725"/>
    </source>
</evidence>
<dbReference type="GO" id="GO:0004984">
    <property type="term" value="F:olfactory receptor activity"/>
    <property type="evidence" value="ECO:0007669"/>
    <property type="project" value="InterPro"/>
</dbReference>
<feature type="transmembrane region" description="Helical" evidence="9">
    <location>
        <begin position="76"/>
        <end position="100"/>
    </location>
</feature>
<keyword evidence="3 9" id="KW-0812">Transmembrane</keyword>
<evidence type="ECO:0000313" key="11">
    <source>
        <dbReference type="RefSeq" id="XP_024937813.1"/>
    </source>
</evidence>
<evidence type="ECO:0000256" key="9">
    <source>
        <dbReference type="SAM" id="Phobius"/>
    </source>
</evidence>
<keyword evidence="7" id="KW-0675">Receptor</keyword>
<reference evidence="11" key="1">
    <citation type="submission" date="2025-08" db="UniProtKB">
        <authorList>
            <consortium name="RefSeq"/>
        </authorList>
    </citation>
    <scope>IDENTIFICATION</scope>
</reference>
<name>A0AAJ7RBJ1_CEPCN</name>
<evidence type="ECO:0000256" key="3">
    <source>
        <dbReference type="ARBA" id="ARBA00022692"/>
    </source>
</evidence>
<evidence type="ECO:0000256" key="5">
    <source>
        <dbReference type="ARBA" id="ARBA00022989"/>
    </source>
</evidence>
<dbReference type="GO" id="GO:0005549">
    <property type="term" value="F:odorant binding"/>
    <property type="evidence" value="ECO:0007669"/>
    <property type="project" value="InterPro"/>
</dbReference>
<feature type="transmembrane region" description="Helical" evidence="9">
    <location>
        <begin position="158"/>
        <end position="176"/>
    </location>
</feature>
<evidence type="ECO:0000313" key="10">
    <source>
        <dbReference type="Proteomes" id="UP000694920"/>
    </source>
</evidence>
<keyword evidence="8" id="KW-0807">Transducer</keyword>
<evidence type="ECO:0000256" key="7">
    <source>
        <dbReference type="ARBA" id="ARBA00023170"/>
    </source>
</evidence>
<dbReference type="Proteomes" id="UP000694920">
    <property type="component" value="Unplaced"/>
</dbReference>
<keyword evidence="4" id="KW-0552">Olfaction</keyword>
<comment type="subcellular location">
    <subcellularLocation>
        <location evidence="1">Membrane</location>
        <topology evidence="1">Multi-pass membrane protein</topology>
    </subcellularLocation>
</comment>
<evidence type="ECO:0000256" key="2">
    <source>
        <dbReference type="ARBA" id="ARBA00022606"/>
    </source>
</evidence>
<keyword evidence="2" id="KW-0716">Sensory transduction</keyword>
<evidence type="ECO:0000256" key="1">
    <source>
        <dbReference type="ARBA" id="ARBA00004141"/>
    </source>
</evidence>
<keyword evidence="10" id="KW-1185">Reference proteome</keyword>
<keyword evidence="5 9" id="KW-1133">Transmembrane helix</keyword>
<dbReference type="AlphaFoldDB" id="A0AAJ7RBJ1"/>
<evidence type="ECO:0000256" key="8">
    <source>
        <dbReference type="ARBA" id="ARBA00023224"/>
    </source>
</evidence>
<dbReference type="GO" id="GO:0007165">
    <property type="term" value="P:signal transduction"/>
    <property type="evidence" value="ECO:0007669"/>
    <property type="project" value="UniProtKB-KW"/>
</dbReference>
<feature type="transmembrane region" description="Helical" evidence="9">
    <location>
        <begin position="32"/>
        <end position="56"/>
    </location>
</feature>
<dbReference type="GeneID" id="107264841"/>